<feature type="domain" description="Photolyase/cryptochrome alpha/beta" evidence="13">
    <location>
        <begin position="15"/>
        <end position="141"/>
    </location>
</feature>
<name>A0A1R0H1X4_9FUNG</name>
<evidence type="ECO:0000313" key="15">
    <source>
        <dbReference type="Proteomes" id="UP000187455"/>
    </source>
</evidence>
<keyword evidence="6" id="KW-0227">DNA damage</keyword>
<proteinExistence type="inferred from homology"/>
<dbReference type="FunFam" id="1.10.579.10:FF:000002">
    <property type="entry name" value="Deoxyribodipyrimidine photolyase"/>
    <property type="match status" value="1"/>
</dbReference>
<evidence type="ECO:0000256" key="1">
    <source>
        <dbReference type="ARBA" id="ARBA00001974"/>
    </source>
</evidence>
<evidence type="ECO:0000259" key="13">
    <source>
        <dbReference type="PROSITE" id="PS51645"/>
    </source>
</evidence>
<dbReference type="PANTHER" id="PTHR10211:SF0">
    <property type="entry name" value="DEOXYRIBODIPYRIMIDINE PHOTO-LYASE"/>
    <property type="match status" value="1"/>
</dbReference>
<comment type="cofactor">
    <cofactor evidence="1">
        <name>FAD</name>
        <dbReference type="ChEBI" id="CHEBI:57692"/>
    </cofactor>
</comment>
<dbReference type="SUPFAM" id="SSF52425">
    <property type="entry name" value="Cryptochrome/photolyase, N-terminal domain"/>
    <property type="match status" value="1"/>
</dbReference>
<keyword evidence="7" id="KW-0274">FAD</keyword>
<evidence type="ECO:0000256" key="5">
    <source>
        <dbReference type="ARBA" id="ARBA00022630"/>
    </source>
</evidence>
<reference evidence="14 15" key="1">
    <citation type="journal article" date="2016" name="Mol. Biol. Evol.">
        <title>Genome-Wide Survey of Gut Fungi (Harpellales) Reveals the First Horizontally Transferred Ubiquitin Gene from a Mosquito Host.</title>
        <authorList>
            <person name="Wang Y."/>
            <person name="White M.M."/>
            <person name="Kvist S."/>
            <person name="Moncalvo J.M."/>
        </authorList>
    </citation>
    <scope>NUCLEOTIDE SEQUENCE [LARGE SCALE GENOMIC DNA]</scope>
    <source>
        <strain evidence="14 15">ALG-7-W6</strain>
    </source>
</reference>
<comment type="caution">
    <text evidence="14">The sequence shown here is derived from an EMBL/GenBank/DDBJ whole genome shotgun (WGS) entry which is preliminary data.</text>
</comment>
<keyword evidence="5" id="KW-0285">Flavoprotein</keyword>
<evidence type="ECO:0000256" key="11">
    <source>
        <dbReference type="ARBA" id="ARBA00031671"/>
    </source>
</evidence>
<keyword evidence="15" id="KW-1185">Reference proteome</keyword>
<dbReference type="InterPro" id="IPR036155">
    <property type="entry name" value="Crypto/Photolyase_N_sf"/>
</dbReference>
<keyword evidence="9" id="KW-0234">DNA repair</keyword>
<organism evidence="14 15">
    <name type="scientific">Smittium mucronatum</name>
    <dbReference type="NCBI Taxonomy" id="133383"/>
    <lineage>
        <taxon>Eukaryota</taxon>
        <taxon>Fungi</taxon>
        <taxon>Fungi incertae sedis</taxon>
        <taxon>Zoopagomycota</taxon>
        <taxon>Kickxellomycotina</taxon>
        <taxon>Harpellomycetes</taxon>
        <taxon>Harpellales</taxon>
        <taxon>Legeriomycetaceae</taxon>
        <taxon>Smittium</taxon>
    </lineage>
</organism>
<keyword evidence="10 14" id="KW-0456">Lyase</keyword>
<evidence type="ECO:0000256" key="2">
    <source>
        <dbReference type="ARBA" id="ARBA00006409"/>
    </source>
</evidence>
<evidence type="ECO:0000313" key="14">
    <source>
        <dbReference type="EMBL" id="OLY83141.1"/>
    </source>
</evidence>
<gene>
    <name evidence="14" type="ORF">AYI68_g2730</name>
</gene>
<evidence type="ECO:0000256" key="7">
    <source>
        <dbReference type="ARBA" id="ARBA00022827"/>
    </source>
</evidence>
<dbReference type="EC" id="4.1.99.3" evidence="3"/>
<dbReference type="GO" id="GO:0003677">
    <property type="term" value="F:DNA binding"/>
    <property type="evidence" value="ECO:0007669"/>
    <property type="project" value="UniProtKB-KW"/>
</dbReference>
<sequence length="430" mass="50448">MEGRITRLTSYFHKKNVMYLMSRDQRLYENYSVAFAYWKSYETSSSLFIAIDPSSIKANTRQKSFMYEGLVELEKECKEKNVHFRITNDYKSLVAEQEIDCIVLDYSPLREYIAQKESVRSFCEDKKISLFICDSHNIVPCQLLEVYKRTGKSVKMYLSKFSDEYLVEFKEVETHKYNDPLKVNQHVNIIPQNTEEKSKFRGGYSEGMKEVESFFKNRFHEFSALRGKADYNSLSNLSPWLHSGHISAQKVLLLAMSRFKKNDENLLSFINEMFHWREIAEHFCLHEPNYDNLSGALQWAQDSLNAHRQDVRSIYSLQDLENAQTDIEIWNCAQKELVLTGKMHGHIRMFWAKQLLKWTHSPEEALRIAILFNDKYSIDGNDPSGYLGVMWCICGSMDQGFKDRPITGKIRPMNPPKSPLYIKKWSRKAI</sequence>
<dbReference type="STRING" id="133383.A0A1R0H1X4"/>
<comment type="catalytic activity">
    <reaction evidence="12">
        <text>cyclobutadipyrimidine (in DNA) = 2 pyrimidine residues (in DNA).</text>
        <dbReference type="EC" id="4.1.99.3"/>
    </reaction>
</comment>
<dbReference type="Proteomes" id="UP000187455">
    <property type="component" value="Unassembled WGS sequence"/>
</dbReference>
<dbReference type="InterPro" id="IPR006050">
    <property type="entry name" value="DNA_photolyase_N"/>
</dbReference>
<dbReference type="EMBL" id="LSSL01001052">
    <property type="protein sequence ID" value="OLY83141.1"/>
    <property type="molecule type" value="Genomic_DNA"/>
</dbReference>
<keyword evidence="8" id="KW-0238">DNA-binding</keyword>
<dbReference type="InterPro" id="IPR036134">
    <property type="entry name" value="Crypto/Photolyase_FAD-like_sf"/>
</dbReference>
<dbReference type="InterPro" id="IPR052219">
    <property type="entry name" value="Photolyase_Class-2"/>
</dbReference>
<evidence type="ECO:0000256" key="10">
    <source>
        <dbReference type="ARBA" id="ARBA00023239"/>
    </source>
</evidence>
<dbReference type="AlphaFoldDB" id="A0A1R0H1X4"/>
<dbReference type="Gene3D" id="3.40.50.620">
    <property type="entry name" value="HUPs"/>
    <property type="match status" value="1"/>
</dbReference>
<dbReference type="Pfam" id="PF00875">
    <property type="entry name" value="DNA_photolyase"/>
    <property type="match status" value="1"/>
</dbReference>
<evidence type="ECO:0000256" key="6">
    <source>
        <dbReference type="ARBA" id="ARBA00022763"/>
    </source>
</evidence>
<dbReference type="PROSITE" id="PS51645">
    <property type="entry name" value="PHR_CRY_ALPHA_BETA"/>
    <property type="match status" value="1"/>
</dbReference>
<dbReference type="Gene3D" id="1.25.40.80">
    <property type="match status" value="1"/>
</dbReference>
<dbReference type="Gene3D" id="1.10.579.10">
    <property type="entry name" value="DNA Cyclobutane Dipyrimidine Photolyase, subunit A, domain 3"/>
    <property type="match status" value="1"/>
</dbReference>
<accession>A0A1R0H1X4</accession>
<evidence type="ECO:0000256" key="8">
    <source>
        <dbReference type="ARBA" id="ARBA00023125"/>
    </source>
</evidence>
<evidence type="ECO:0000256" key="12">
    <source>
        <dbReference type="ARBA" id="ARBA00033999"/>
    </source>
</evidence>
<dbReference type="SUPFAM" id="SSF48173">
    <property type="entry name" value="Cryptochrome/photolyase FAD-binding domain"/>
    <property type="match status" value="1"/>
</dbReference>
<protein>
    <recommendedName>
        <fullName evidence="4">Deoxyribodipyrimidine photo-lyase</fullName>
        <ecNumber evidence="3">4.1.99.3</ecNumber>
    </recommendedName>
    <alternativeName>
        <fullName evidence="11">DNA photolyase</fullName>
    </alternativeName>
</protein>
<dbReference type="OrthoDB" id="496749at2759"/>
<evidence type="ECO:0000256" key="9">
    <source>
        <dbReference type="ARBA" id="ARBA00023204"/>
    </source>
</evidence>
<dbReference type="GO" id="GO:0000719">
    <property type="term" value="P:photoreactive repair"/>
    <property type="evidence" value="ECO:0007669"/>
    <property type="project" value="TreeGrafter"/>
</dbReference>
<dbReference type="GO" id="GO:0003904">
    <property type="term" value="F:deoxyribodipyrimidine photo-lyase activity"/>
    <property type="evidence" value="ECO:0007669"/>
    <property type="project" value="UniProtKB-EC"/>
</dbReference>
<dbReference type="InterPro" id="IPR014729">
    <property type="entry name" value="Rossmann-like_a/b/a_fold"/>
</dbReference>
<comment type="similarity">
    <text evidence="2">Belongs to the DNA photolyase class-2 family.</text>
</comment>
<evidence type="ECO:0000256" key="3">
    <source>
        <dbReference type="ARBA" id="ARBA00013149"/>
    </source>
</evidence>
<evidence type="ECO:0000256" key="4">
    <source>
        <dbReference type="ARBA" id="ARBA00014046"/>
    </source>
</evidence>
<dbReference type="PANTHER" id="PTHR10211">
    <property type="entry name" value="DEOXYRIBODIPYRIMIDINE PHOTOLYASE"/>
    <property type="match status" value="1"/>
</dbReference>